<organism evidence="2 3">
    <name type="scientific">Hyphomicrobium facile</name>
    <dbReference type="NCBI Taxonomy" id="51670"/>
    <lineage>
        <taxon>Bacteria</taxon>
        <taxon>Pseudomonadati</taxon>
        <taxon>Pseudomonadota</taxon>
        <taxon>Alphaproteobacteria</taxon>
        <taxon>Hyphomicrobiales</taxon>
        <taxon>Hyphomicrobiaceae</taxon>
        <taxon>Hyphomicrobium</taxon>
    </lineage>
</organism>
<dbReference type="STRING" id="51670.SAMN04488557_4008"/>
<keyword evidence="1" id="KW-1133">Transmembrane helix</keyword>
<dbReference type="AlphaFoldDB" id="A0A1I7NWD8"/>
<evidence type="ECO:0000256" key="1">
    <source>
        <dbReference type="SAM" id="Phobius"/>
    </source>
</evidence>
<dbReference type="EMBL" id="FPCH01000005">
    <property type="protein sequence ID" value="SFV38985.1"/>
    <property type="molecule type" value="Genomic_DNA"/>
</dbReference>
<keyword evidence="1" id="KW-0812">Transmembrane</keyword>
<feature type="transmembrane region" description="Helical" evidence="1">
    <location>
        <begin position="20"/>
        <end position="43"/>
    </location>
</feature>
<evidence type="ECO:0000313" key="3">
    <source>
        <dbReference type="Proteomes" id="UP000199423"/>
    </source>
</evidence>
<keyword evidence="1" id="KW-0472">Membrane</keyword>
<accession>A0A1I7NWD8</accession>
<dbReference type="Proteomes" id="UP000199423">
    <property type="component" value="Unassembled WGS sequence"/>
</dbReference>
<gene>
    <name evidence="2" type="ORF">SAMN04488557_4008</name>
</gene>
<name>A0A1I7NWD8_9HYPH</name>
<proteinExistence type="predicted"/>
<evidence type="ECO:0000313" key="2">
    <source>
        <dbReference type="EMBL" id="SFV38985.1"/>
    </source>
</evidence>
<keyword evidence="3" id="KW-1185">Reference proteome</keyword>
<sequence length="203" mass="21065">MIEKIAMRRTSLDNSPGPEVVGAVTLAAAGVVVAISVIAVIIVCGFGGSAAAGDEAATKVEEIAPVSLAGRWSGHYYGYGRNGDAQDCGEDGCALTYDIVACKDGWCGIAIKDDNSCGEVAVHLATDAAQGEGAFKGKLELAKGAAPYAIEAWYRTDEESKIGQLHLLGDTGPELLLFRRSYPFEANFARAGDATCKADKATS</sequence>
<reference evidence="3" key="1">
    <citation type="submission" date="2016-10" db="EMBL/GenBank/DDBJ databases">
        <authorList>
            <person name="Varghese N."/>
            <person name="Submissions S."/>
        </authorList>
    </citation>
    <scope>NUCLEOTIDE SEQUENCE [LARGE SCALE GENOMIC DNA]</scope>
    <source>
        <strain evidence="3">DSM 1565</strain>
    </source>
</reference>
<protein>
    <submittedName>
        <fullName evidence="2">Uncharacterized protein</fullName>
    </submittedName>
</protein>